<dbReference type="InterPro" id="IPR005828">
    <property type="entry name" value="MFS_sugar_transport-like"/>
</dbReference>
<dbReference type="PROSITE" id="PS00216">
    <property type="entry name" value="SUGAR_TRANSPORT_1"/>
    <property type="match status" value="1"/>
</dbReference>
<dbReference type="Gene3D" id="1.20.1250.20">
    <property type="entry name" value="MFS general substrate transporter like domains"/>
    <property type="match status" value="2"/>
</dbReference>
<dbReference type="EnsemblPlants" id="EMT04717">
    <property type="protein sequence ID" value="EMT04717"/>
    <property type="gene ID" value="F775_26513"/>
</dbReference>
<dbReference type="PANTHER" id="PTHR23511">
    <property type="entry name" value="SYNAPTIC VESICLE GLYCOPROTEIN 2"/>
    <property type="match status" value="1"/>
</dbReference>
<dbReference type="AlphaFoldDB" id="M8BP30"/>
<dbReference type="PANTHER" id="PTHR23511:SF5">
    <property type="entry name" value="MAJOR FACILITATOR-TYPE TRANSPORTER HXNZ-RELATED"/>
    <property type="match status" value="1"/>
</dbReference>
<accession>M8BP30</accession>
<evidence type="ECO:0000256" key="5">
    <source>
        <dbReference type="ARBA" id="ARBA00023136"/>
    </source>
</evidence>
<comment type="subcellular location">
    <subcellularLocation>
        <location evidence="1">Membrane</location>
        <topology evidence="1">Multi-pass membrane protein</topology>
    </subcellularLocation>
</comment>
<organism evidence="7">
    <name type="scientific">Aegilops tauschii</name>
    <name type="common">Tausch's goatgrass</name>
    <name type="synonym">Aegilops squarrosa</name>
    <dbReference type="NCBI Taxonomy" id="37682"/>
    <lineage>
        <taxon>Eukaryota</taxon>
        <taxon>Viridiplantae</taxon>
        <taxon>Streptophyta</taxon>
        <taxon>Embryophyta</taxon>
        <taxon>Tracheophyta</taxon>
        <taxon>Spermatophyta</taxon>
        <taxon>Magnoliopsida</taxon>
        <taxon>Liliopsida</taxon>
        <taxon>Poales</taxon>
        <taxon>Poaceae</taxon>
        <taxon>BOP clade</taxon>
        <taxon>Pooideae</taxon>
        <taxon>Triticodae</taxon>
        <taxon>Triticeae</taxon>
        <taxon>Triticinae</taxon>
        <taxon>Aegilops</taxon>
    </lineage>
</organism>
<keyword evidence="5" id="KW-0472">Membrane</keyword>
<keyword evidence="3" id="KW-0812">Transmembrane</keyword>
<proteinExistence type="predicted"/>
<evidence type="ECO:0000256" key="1">
    <source>
        <dbReference type="ARBA" id="ARBA00004141"/>
    </source>
</evidence>
<reference evidence="7" key="1">
    <citation type="submission" date="2015-06" db="UniProtKB">
        <authorList>
            <consortium name="EnsemblPlants"/>
        </authorList>
    </citation>
    <scope>IDENTIFICATION</scope>
</reference>
<dbReference type="GO" id="GO:0016020">
    <property type="term" value="C:membrane"/>
    <property type="evidence" value="ECO:0007669"/>
    <property type="project" value="UniProtKB-SubCell"/>
</dbReference>
<name>M8BP30_AEGTA</name>
<dbReference type="InterPro" id="IPR036259">
    <property type="entry name" value="MFS_trans_sf"/>
</dbReference>
<dbReference type="Pfam" id="PF00083">
    <property type="entry name" value="Sugar_tr"/>
    <property type="match status" value="1"/>
</dbReference>
<evidence type="ECO:0000259" key="6">
    <source>
        <dbReference type="PROSITE" id="PS50850"/>
    </source>
</evidence>
<dbReference type="PROSITE" id="PS50850">
    <property type="entry name" value="MFS"/>
    <property type="match status" value="1"/>
</dbReference>
<dbReference type="GO" id="GO:0022857">
    <property type="term" value="F:transmembrane transporter activity"/>
    <property type="evidence" value="ECO:0007669"/>
    <property type="project" value="InterPro"/>
</dbReference>
<evidence type="ECO:0000256" key="3">
    <source>
        <dbReference type="ARBA" id="ARBA00022692"/>
    </source>
</evidence>
<keyword evidence="2" id="KW-0813">Transport</keyword>
<dbReference type="InterPro" id="IPR005829">
    <property type="entry name" value="Sugar_transporter_CS"/>
</dbReference>
<dbReference type="SUPFAM" id="SSF103473">
    <property type="entry name" value="MFS general substrate transporter"/>
    <property type="match status" value="2"/>
</dbReference>
<evidence type="ECO:0000256" key="4">
    <source>
        <dbReference type="ARBA" id="ARBA00022989"/>
    </source>
</evidence>
<feature type="domain" description="Major facilitator superfamily (MFS) profile" evidence="6">
    <location>
        <begin position="1"/>
        <end position="490"/>
    </location>
</feature>
<keyword evidence="4" id="KW-1133">Transmembrane helix</keyword>
<evidence type="ECO:0000256" key="2">
    <source>
        <dbReference type="ARBA" id="ARBA00022448"/>
    </source>
</evidence>
<evidence type="ECO:0000313" key="7">
    <source>
        <dbReference type="EnsemblPlants" id="EMT04717"/>
    </source>
</evidence>
<dbReference type="InterPro" id="IPR020846">
    <property type="entry name" value="MFS_dom"/>
</dbReference>
<sequence length="502" mass="55320">MEVVVNRYFLSKETRDKHEFFDQYYRHYKFGESRPSGGTENIVARWGGEHETLKDPHQCACSELSWACLVTVGGLVGGSVLAGILLMEDEQSATYTVDDALISSGFGKYQILILSYAGIGLIAEAMEMMLLSFVGPSVQLEWNLTAHQESMITSVVFVGMLIGAYSWGVVSDNYGRRQVVMPKFGWRWLLALSSVPSLLLLLFYAITPESPRFLCMKGRTMEAVDVLEKMARLNGAQLPSGKLVSDKNIELDEVSESATLLAATAKAAKEEENDNIKEDEGSDFGGFKSVSKLLSPKLLRATLLLWMAFFGNAFSYYGIVLLTSELSNGNRICAKQEVESVHSNNSSLYKNVFISSFAEIPGSFVSIMIVDRIGRRLSMASMLFTSCVFLFPLVFSRTEILTRISLFGARLCISASFTIVYIYAPEIYPTSVRTTGIGVASSVGRIGGILCPLVAVALVHNCHQTTAILLFELVVFLSGVAVMFFPFETKGCRLNDTEADMH</sequence>
<protein>
    <submittedName>
        <fullName evidence="7">Synaptic vesicle 2-related protein</fullName>
    </submittedName>
</protein>